<protein>
    <submittedName>
        <fullName evidence="1">Uncharacterized protein</fullName>
    </submittedName>
</protein>
<comment type="caution">
    <text evidence="1">The sequence shown here is derived from an EMBL/GenBank/DDBJ whole genome shotgun (WGS) entry which is preliminary data.</text>
</comment>
<reference evidence="1" key="1">
    <citation type="submission" date="2018-06" db="EMBL/GenBank/DDBJ databases">
        <authorList>
            <person name="Ashton P.M."/>
            <person name="Dallman T."/>
            <person name="Nair S."/>
            <person name="De Pinna E."/>
            <person name="Peters T."/>
            <person name="Grant K."/>
        </authorList>
    </citation>
    <scope>NUCLEOTIDE SEQUENCE</scope>
    <source>
        <strain evidence="3">186598</strain>
        <strain evidence="1">196404</strain>
        <strain evidence="2">623457</strain>
    </source>
</reference>
<evidence type="ECO:0000313" key="1">
    <source>
        <dbReference type="EMBL" id="EBW5673802.1"/>
    </source>
</evidence>
<dbReference type="EMBL" id="AALLJB010000044">
    <property type="protein sequence ID" value="EDA8246313.1"/>
    <property type="molecule type" value="Genomic_DNA"/>
</dbReference>
<accession>A0A5I3ESG4</accession>
<dbReference type="AlphaFoldDB" id="A0A5I3ESG4"/>
<proteinExistence type="predicted"/>
<sequence length="255" mass="29082">MRLKMKTILMDVQLAIAGTSEDGRAITADMLRTIASNFKGNHYPQVVKNSRSQKTETHEIVGYVTSVYLKECNGECELFGDIEFTQLYDMVTLKEDLGRRVYPAIEVASPHPGYEALRSLYFTDKQYIKGLRKINFRECVCVGREEHALEMLEPSAVRFHKKYDNADSGFIGFAECNMQKPQVVRLVSSFIPAINAYGNDEKSIDLIRCIITVAGASENCRQDEIEAAYKMSLEELIERLVRDWHAAFRPSSLYR</sequence>
<evidence type="ECO:0000313" key="2">
    <source>
        <dbReference type="EMBL" id="EBZ4208020.1"/>
    </source>
</evidence>
<dbReference type="EMBL" id="AAHISR010000033">
    <property type="protein sequence ID" value="EBW5673802.1"/>
    <property type="molecule type" value="Genomic_DNA"/>
</dbReference>
<organism evidence="1">
    <name type="scientific">Salmonella enterica subsp. enterica serovar London</name>
    <dbReference type="NCBI Taxonomy" id="149390"/>
    <lineage>
        <taxon>Bacteria</taxon>
        <taxon>Pseudomonadati</taxon>
        <taxon>Pseudomonadota</taxon>
        <taxon>Gammaproteobacteria</taxon>
        <taxon>Enterobacterales</taxon>
        <taxon>Enterobacteriaceae</taxon>
        <taxon>Salmonella</taxon>
    </lineage>
</organism>
<dbReference type="EMBL" id="AAHRBT010000032">
    <property type="protein sequence ID" value="EBZ4208020.1"/>
    <property type="molecule type" value="Genomic_DNA"/>
</dbReference>
<evidence type="ECO:0000313" key="3">
    <source>
        <dbReference type="EMBL" id="EDA8246313.1"/>
    </source>
</evidence>
<name>A0A5I3ESG4_SALET</name>
<gene>
    <name evidence="3" type="ORF">A4I94_18030</name>
    <name evidence="1" type="ORF">DPY77_21815</name>
    <name evidence="2" type="ORF">EBC19_22005</name>
</gene>